<dbReference type="InterPro" id="IPR056884">
    <property type="entry name" value="NPHP3-like_N"/>
</dbReference>
<dbReference type="OrthoDB" id="443402at2759"/>
<accession>N1PIU8</accession>
<dbReference type="STRING" id="675120.N1PIU8"/>
<keyword evidence="4" id="KW-1185">Reference proteome</keyword>
<reference evidence="4" key="1">
    <citation type="journal article" date="2012" name="PLoS Genet.">
        <title>The genomes of the fungal plant pathogens Cladosporium fulvum and Dothistroma septosporum reveal adaptation to different hosts and lifestyles but also signatures of common ancestry.</title>
        <authorList>
            <person name="de Wit P.J.G.M."/>
            <person name="van der Burgt A."/>
            <person name="Oekmen B."/>
            <person name="Stergiopoulos I."/>
            <person name="Abd-Elsalam K.A."/>
            <person name="Aerts A.L."/>
            <person name="Bahkali A.H."/>
            <person name="Beenen H.G."/>
            <person name="Chettri P."/>
            <person name="Cox M.P."/>
            <person name="Datema E."/>
            <person name="de Vries R.P."/>
            <person name="Dhillon B."/>
            <person name="Ganley A.R."/>
            <person name="Griffiths S.A."/>
            <person name="Guo Y."/>
            <person name="Hamelin R.C."/>
            <person name="Henrissat B."/>
            <person name="Kabir M.S."/>
            <person name="Jashni M.K."/>
            <person name="Kema G."/>
            <person name="Klaubauf S."/>
            <person name="Lapidus A."/>
            <person name="Levasseur A."/>
            <person name="Lindquist E."/>
            <person name="Mehrabi R."/>
            <person name="Ohm R.A."/>
            <person name="Owen T.J."/>
            <person name="Salamov A."/>
            <person name="Schwelm A."/>
            <person name="Schijlen E."/>
            <person name="Sun H."/>
            <person name="van den Burg H.A."/>
            <person name="van Ham R.C.H.J."/>
            <person name="Zhang S."/>
            <person name="Goodwin S.B."/>
            <person name="Grigoriev I.V."/>
            <person name="Collemare J."/>
            <person name="Bradshaw R.E."/>
        </authorList>
    </citation>
    <scope>NUCLEOTIDE SEQUENCE [LARGE SCALE GENOMIC DNA]</scope>
    <source>
        <strain evidence="4">NZE10 / CBS 128990</strain>
    </source>
</reference>
<protein>
    <recommendedName>
        <fullName evidence="2">Nephrocystin 3-like N-terminal domain-containing protein</fullName>
    </recommendedName>
</protein>
<evidence type="ECO:0000313" key="3">
    <source>
        <dbReference type="EMBL" id="EME42307.1"/>
    </source>
</evidence>
<reference evidence="3 4" key="2">
    <citation type="journal article" date="2012" name="PLoS Pathog.">
        <title>Diverse lifestyles and strategies of plant pathogenesis encoded in the genomes of eighteen Dothideomycetes fungi.</title>
        <authorList>
            <person name="Ohm R.A."/>
            <person name="Feau N."/>
            <person name="Henrissat B."/>
            <person name="Schoch C.L."/>
            <person name="Horwitz B.A."/>
            <person name="Barry K.W."/>
            <person name="Condon B.J."/>
            <person name="Copeland A.C."/>
            <person name="Dhillon B."/>
            <person name="Glaser F."/>
            <person name="Hesse C.N."/>
            <person name="Kosti I."/>
            <person name="LaButti K."/>
            <person name="Lindquist E.A."/>
            <person name="Lucas S."/>
            <person name="Salamov A.A."/>
            <person name="Bradshaw R.E."/>
            <person name="Ciuffetti L."/>
            <person name="Hamelin R.C."/>
            <person name="Kema G.H.J."/>
            <person name="Lawrence C."/>
            <person name="Scott J.A."/>
            <person name="Spatafora J.W."/>
            <person name="Turgeon B.G."/>
            <person name="de Wit P.J.G.M."/>
            <person name="Zhong S."/>
            <person name="Goodwin S.B."/>
            <person name="Grigoriev I.V."/>
        </authorList>
    </citation>
    <scope>NUCLEOTIDE SEQUENCE [LARGE SCALE GENOMIC DNA]</scope>
    <source>
        <strain evidence="4">NZE10 / CBS 128990</strain>
    </source>
</reference>
<dbReference type="EMBL" id="KB446541">
    <property type="protein sequence ID" value="EME42307.1"/>
    <property type="molecule type" value="Genomic_DNA"/>
</dbReference>
<dbReference type="AlphaFoldDB" id="N1PIU8"/>
<evidence type="ECO:0000256" key="1">
    <source>
        <dbReference type="ARBA" id="ARBA00022737"/>
    </source>
</evidence>
<dbReference type="eggNOG" id="ENOG502RG8G">
    <property type="taxonomic scope" value="Eukaryota"/>
</dbReference>
<dbReference type="OMA" id="VEHACES"/>
<proteinExistence type="predicted"/>
<keyword evidence="1" id="KW-0677">Repeat</keyword>
<dbReference type="HOGENOM" id="CLU_1154034_0_0_1"/>
<evidence type="ECO:0000259" key="2">
    <source>
        <dbReference type="Pfam" id="PF24883"/>
    </source>
</evidence>
<gene>
    <name evidence="3" type="ORF">DOTSEDRAFT_133380</name>
</gene>
<dbReference type="PANTHER" id="PTHR10039:SF5">
    <property type="entry name" value="NACHT DOMAIN-CONTAINING PROTEIN"/>
    <property type="match status" value="1"/>
</dbReference>
<sequence>KDILASLRFDDMHLRASRIVETTASTCELIFKGNGSGHHAVRCTQWLEYDDDIYCVSGKAGSGKSTLLKHIATQPLSKAGLQSWSKGRRLFTASHYSWNLGTPMQKSYQGLLSSILYDVLRPNPGLVEHACESGWQDGVTGRDRRDTPRTLSDLRLSIDELAVRHIDADGASLCFCFVVDGLDEYAGHHEEDVRLLCRLSEADNIKICTSSRPWEVFQQFFVTSPKASHCPTICLCGLLAR</sequence>
<organism evidence="3 4">
    <name type="scientific">Dothistroma septosporum (strain NZE10 / CBS 128990)</name>
    <name type="common">Red band needle blight fungus</name>
    <name type="synonym">Mycosphaerella pini</name>
    <dbReference type="NCBI Taxonomy" id="675120"/>
    <lineage>
        <taxon>Eukaryota</taxon>
        <taxon>Fungi</taxon>
        <taxon>Dikarya</taxon>
        <taxon>Ascomycota</taxon>
        <taxon>Pezizomycotina</taxon>
        <taxon>Dothideomycetes</taxon>
        <taxon>Dothideomycetidae</taxon>
        <taxon>Mycosphaerellales</taxon>
        <taxon>Mycosphaerellaceae</taxon>
        <taxon>Dothistroma</taxon>
    </lineage>
</organism>
<feature type="non-terminal residue" evidence="3">
    <location>
        <position position="1"/>
    </location>
</feature>
<dbReference type="Pfam" id="PF24883">
    <property type="entry name" value="NPHP3_N"/>
    <property type="match status" value="1"/>
</dbReference>
<dbReference type="Proteomes" id="UP000016933">
    <property type="component" value="Unassembled WGS sequence"/>
</dbReference>
<name>N1PIU8_DOTSN</name>
<evidence type="ECO:0000313" key="4">
    <source>
        <dbReference type="Proteomes" id="UP000016933"/>
    </source>
</evidence>
<feature type="domain" description="Nephrocystin 3-like N-terminal" evidence="2">
    <location>
        <begin position="43"/>
        <end position="212"/>
    </location>
</feature>
<dbReference type="PANTHER" id="PTHR10039">
    <property type="entry name" value="AMELOGENIN"/>
    <property type="match status" value="1"/>
</dbReference>